<evidence type="ECO:0000256" key="11">
    <source>
        <dbReference type="ARBA" id="ARBA00023136"/>
    </source>
</evidence>
<keyword evidence="11 12" id="KW-0472">Membrane</keyword>
<evidence type="ECO:0000256" key="8">
    <source>
        <dbReference type="ARBA" id="ARBA00022777"/>
    </source>
</evidence>
<keyword evidence="5" id="KW-0597">Phosphoprotein</keyword>
<keyword evidence="15" id="KW-1185">Reference proteome</keyword>
<feature type="transmembrane region" description="Helical" evidence="12">
    <location>
        <begin position="12"/>
        <end position="32"/>
    </location>
</feature>
<dbReference type="PROSITE" id="PS50109">
    <property type="entry name" value="HIS_KIN"/>
    <property type="match status" value="1"/>
</dbReference>
<dbReference type="EMBL" id="JACHEN010000001">
    <property type="protein sequence ID" value="MBB6214279.1"/>
    <property type="molecule type" value="Genomic_DNA"/>
</dbReference>
<dbReference type="InterPro" id="IPR036890">
    <property type="entry name" value="HATPase_C_sf"/>
</dbReference>
<evidence type="ECO:0000313" key="15">
    <source>
        <dbReference type="Proteomes" id="UP000579281"/>
    </source>
</evidence>
<dbReference type="GO" id="GO:0000155">
    <property type="term" value="F:phosphorelay sensor kinase activity"/>
    <property type="evidence" value="ECO:0007669"/>
    <property type="project" value="InterPro"/>
</dbReference>
<evidence type="ECO:0000256" key="3">
    <source>
        <dbReference type="ARBA" id="ARBA00012438"/>
    </source>
</evidence>
<dbReference type="Pfam" id="PF02518">
    <property type="entry name" value="HATPase_c"/>
    <property type="match status" value="1"/>
</dbReference>
<dbReference type="GO" id="GO:0004721">
    <property type="term" value="F:phosphoprotein phosphatase activity"/>
    <property type="evidence" value="ECO:0007669"/>
    <property type="project" value="TreeGrafter"/>
</dbReference>
<evidence type="ECO:0000256" key="1">
    <source>
        <dbReference type="ARBA" id="ARBA00000085"/>
    </source>
</evidence>
<reference evidence="14 15" key="1">
    <citation type="submission" date="2020-08" db="EMBL/GenBank/DDBJ databases">
        <title>Genomic Encyclopedia of Type Strains, Phase IV (KMG-IV): sequencing the most valuable type-strain genomes for metagenomic binning, comparative biology and taxonomic classification.</title>
        <authorList>
            <person name="Goeker M."/>
        </authorList>
    </citation>
    <scope>NUCLEOTIDE SEQUENCE [LARGE SCALE GENOMIC DNA]</scope>
    <source>
        <strain evidence="14 15">DSM 103526</strain>
    </source>
</reference>
<sequence length="350" mass="41241">MRFREFLMDRIAYILVYFIGVSMAVLIMYLTLMINKKEFPGENVLYALLISSVVLIMFIAYDYYRNKSFYRQLNMILHENDDLDKLINIEDIRTNEHRIYKALLLKLYKTYSSKLVKYEEGHKQYMYFINQWVHQMKTPVSVMNLILQDQKDEMYKEVFNSIAEENEKISHGLEMMLYNARMSEFNLDFKVESIDIVGLIRKVINDNKKALIRNSIFPKVVGEESLFIETDKKWIYFTINQILINAIKYSRLAKGEKKYITVEIRDEASKVILGIEDEGIGIPKEDIGRVFQAFFTGKNGRRTSESTGMGMYLAKRICDELGHDLLVESEEEKGTRFTIIFHRGKSIFKI</sequence>
<comment type="subcellular location">
    <subcellularLocation>
        <location evidence="2">Cell membrane</location>
        <topology evidence="2">Multi-pass membrane protein</topology>
    </subcellularLocation>
</comment>
<dbReference type="CDD" id="cd00082">
    <property type="entry name" value="HisKA"/>
    <property type="match status" value="1"/>
</dbReference>
<dbReference type="AlphaFoldDB" id="A0A841KVR0"/>
<dbReference type="SUPFAM" id="SSF55874">
    <property type="entry name" value="ATPase domain of HSP90 chaperone/DNA topoisomerase II/histidine kinase"/>
    <property type="match status" value="1"/>
</dbReference>
<name>A0A841KVR0_9FIRM</name>
<dbReference type="PRINTS" id="PR00344">
    <property type="entry name" value="BCTRLSENSOR"/>
</dbReference>
<keyword evidence="9 12" id="KW-1133">Transmembrane helix</keyword>
<dbReference type="SMART" id="SM00387">
    <property type="entry name" value="HATPase_c"/>
    <property type="match status" value="1"/>
</dbReference>
<feature type="domain" description="Histidine kinase" evidence="13">
    <location>
        <begin position="131"/>
        <end position="345"/>
    </location>
</feature>
<keyword evidence="6" id="KW-0808">Transferase</keyword>
<evidence type="ECO:0000256" key="2">
    <source>
        <dbReference type="ARBA" id="ARBA00004651"/>
    </source>
</evidence>
<dbReference type="InterPro" id="IPR003661">
    <property type="entry name" value="HisK_dim/P_dom"/>
</dbReference>
<dbReference type="RefSeq" id="WP_184307516.1">
    <property type="nucleotide sequence ID" value="NZ_JACHEN010000001.1"/>
</dbReference>
<dbReference type="InterPro" id="IPR050351">
    <property type="entry name" value="BphY/WalK/GraS-like"/>
</dbReference>
<evidence type="ECO:0000259" key="13">
    <source>
        <dbReference type="PROSITE" id="PS50109"/>
    </source>
</evidence>
<dbReference type="Gene3D" id="3.30.565.10">
    <property type="entry name" value="Histidine kinase-like ATPase, C-terminal domain"/>
    <property type="match status" value="1"/>
</dbReference>
<evidence type="ECO:0000256" key="9">
    <source>
        <dbReference type="ARBA" id="ARBA00022989"/>
    </source>
</evidence>
<evidence type="ECO:0000256" key="4">
    <source>
        <dbReference type="ARBA" id="ARBA00022475"/>
    </source>
</evidence>
<proteinExistence type="predicted"/>
<dbReference type="PANTHER" id="PTHR45453:SF2">
    <property type="entry name" value="HISTIDINE KINASE"/>
    <property type="match status" value="1"/>
</dbReference>
<comment type="catalytic activity">
    <reaction evidence="1">
        <text>ATP + protein L-histidine = ADP + protein N-phospho-L-histidine.</text>
        <dbReference type="EC" id="2.7.13.3"/>
    </reaction>
</comment>
<dbReference type="PANTHER" id="PTHR45453">
    <property type="entry name" value="PHOSPHATE REGULON SENSOR PROTEIN PHOR"/>
    <property type="match status" value="1"/>
</dbReference>
<keyword evidence="4" id="KW-1003">Cell membrane</keyword>
<dbReference type="InterPro" id="IPR003594">
    <property type="entry name" value="HATPase_dom"/>
</dbReference>
<protein>
    <recommendedName>
        <fullName evidence="3">histidine kinase</fullName>
        <ecNumber evidence="3">2.7.13.3</ecNumber>
    </recommendedName>
</protein>
<gene>
    <name evidence="14" type="ORF">HNQ80_000348</name>
</gene>
<accession>A0A841KVR0</accession>
<dbReference type="GO" id="GO:0005886">
    <property type="term" value="C:plasma membrane"/>
    <property type="evidence" value="ECO:0007669"/>
    <property type="project" value="UniProtKB-SubCell"/>
</dbReference>
<keyword evidence="8 14" id="KW-0418">Kinase</keyword>
<dbReference type="GO" id="GO:0016036">
    <property type="term" value="P:cellular response to phosphate starvation"/>
    <property type="evidence" value="ECO:0007669"/>
    <property type="project" value="TreeGrafter"/>
</dbReference>
<evidence type="ECO:0000313" key="14">
    <source>
        <dbReference type="EMBL" id="MBB6214279.1"/>
    </source>
</evidence>
<comment type="caution">
    <text evidence="14">The sequence shown here is derived from an EMBL/GenBank/DDBJ whole genome shotgun (WGS) entry which is preliminary data.</text>
</comment>
<dbReference type="InterPro" id="IPR004358">
    <property type="entry name" value="Sig_transdc_His_kin-like_C"/>
</dbReference>
<organism evidence="14 15">
    <name type="scientific">Anaerosolibacter carboniphilus</name>
    <dbReference type="NCBI Taxonomy" id="1417629"/>
    <lineage>
        <taxon>Bacteria</taxon>
        <taxon>Bacillati</taxon>
        <taxon>Bacillota</taxon>
        <taxon>Clostridia</taxon>
        <taxon>Peptostreptococcales</taxon>
        <taxon>Thermotaleaceae</taxon>
        <taxon>Anaerosolibacter</taxon>
    </lineage>
</organism>
<dbReference type="Proteomes" id="UP000579281">
    <property type="component" value="Unassembled WGS sequence"/>
</dbReference>
<evidence type="ECO:0000256" key="5">
    <source>
        <dbReference type="ARBA" id="ARBA00022553"/>
    </source>
</evidence>
<evidence type="ECO:0000256" key="7">
    <source>
        <dbReference type="ARBA" id="ARBA00022692"/>
    </source>
</evidence>
<evidence type="ECO:0000256" key="12">
    <source>
        <dbReference type="SAM" id="Phobius"/>
    </source>
</evidence>
<feature type="transmembrane region" description="Helical" evidence="12">
    <location>
        <begin position="44"/>
        <end position="64"/>
    </location>
</feature>
<evidence type="ECO:0000256" key="6">
    <source>
        <dbReference type="ARBA" id="ARBA00022679"/>
    </source>
</evidence>
<dbReference type="EC" id="2.7.13.3" evidence="3"/>
<keyword evidence="10" id="KW-0902">Two-component regulatory system</keyword>
<keyword evidence="7 12" id="KW-0812">Transmembrane</keyword>
<evidence type="ECO:0000256" key="10">
    <source>
        <dbReference type="ARBA" id="ARBA00023012"/>
    </source>
</evidence>
<dbReference type="InterPro" id="IPR005467">
    <property type="entry name" value="His_kinase_dom"/>
</dbReference>